<proteinExistence type="predicted"/>
<dbReference type="Proteomes" id="UP000030700">
    <property type="component" value="Unassembled WGS sequence"/>
</dbReference>
<reference evidence="1" key="1">
    <citation type="journal article" date="2015" name="PeerJ">
        <title>First genomic representation of candidate bacterial phylum KSB3 points to enhanced environmental sensing as a trigger of wastewater bulking.</title>
        <authorList>
            <person name="Sekiguchi Y."/>
            <person name="Ohashi A."/>
            <person name="Parks D.H."/>
            <person name="Yamauchi T."/>
            <person name="Tyson G.W."/>
            <person name="Hugenholtz P."/>
        </authorList>
    </citation>
    <scope>NUCLEOTIDE SEQUENCE [LARGE SCALE GENOMIC DNA]</scope>
</reference>
<keyword evidence="2" id="KW-1185">Reference proteome</keyword>
<dbReference type="STRING" id="1499966.U14_02365"/>
<sequence length="314" mass="35927">MLKRRYLVYEILLCCLIGALYRSAHLAYAETPQKKILVLNSDASVEKYRIPQEEFQQSLGMPVILVDLAERKWTVHDLEELFYDESPDLVYCIGTRAYLMAYKYVGKTPIVFSSILNWLRLPITNRRYGVSNELHAGMEMMLFRHIFPEISKIGVLYSQKYTEEWFQAANEQAQELGLTIIGHRIEKKEPLDVALTQLLEKKVDAFWLIPDPAVISNSNDLHVILERCDTQKIPVFSYNEAFTQYGVVLSISVDTPTIGRQAAALATSVLAKEDLTELVQFPAGSYITLNLKKVKEYHLHYNEDALGSVNTILE</sequence>
<dbReference type="Pfam" id="PF04392">
    <property type="entry name" value="ABC_sub_bind"/>
    <property type="match status" value="1"/>
</dbReference>
<name>A0A0S6VZH2_9BACT</name>
<gene>
    <name evidence="1" type="ORF">U14_02365</name>
</gene>
<dbReference type="PANTHER" id="PTHR35271:SF1">
    <property type="entry name" value="ABC TRANSPORTER, SUBSTRATE-BINDING LIPOPROTEIN"/>
    <property type="match status" value="1"/>
</dbReference>
<evidence type="ECO:0008006" key="3">
    <source>
        <dbReference type="Google" id="ProtNLM"/>
    </source>
</evidence>
<dbReference type="SUPFAM" id="SSF53822">
    <property type="entry name" value="Periplasmic binding protein-like I"/>
    <property type="match status" value="1"/>
</dbReference>
<dbReference type="Gene3D" id="3.40.50.2300">
    <property type="match status" value="2"/>
</dbReference>
<accession>A0A0S6VZH2</accession>
<evidence type="ECO:0000313" key="1">
    <source>
        <dbReference type="EMBL" id="GAK51123.1"/>
    </source>
</evidence>
<dbReference type="PANTHER" id="PTHR35271">
    <property type="entry name" value="ABC TRANSPORTER, SUBSTRATE-BINDING LIPOPROTEIN-RELATED"/>
    <property type="match status" value="1"/>
</dbReference>
<dbReference type="AlphaFoldDB" id="A0A0S6VZH2"/>
<evidence type="ECO:0000313" key="2">
    <source>
        <dbReference type="Proteomes" id="UP000030700"/>
    </source>
</evidence>
<dbReference type="InterPro" id="IPR007487">
    <property type="entry name" value="ABC_transpt-TYRBP-like"/>
</dbReference>
<dbReference type="InterPro" id="IPR028082">
    <property type="entry name" value="Peripla_BP_I"/>
</dbReference>
<dbReference type="HOGENOM" id="CLU_058196_4_2_0"/>
<organism evidence="1">
    <name type="scientific">Candidatus Moduliflexus flocculans</name>
    <dbReference type="NCBI Taxonomy" id="1499966"/>
    <lineage>
        <taxon>Bacteria</taxon>
        <taxon>Candidatus Moduliflexota</taxon>
        <taxon>Candidatus Moduliflexia</taxon>
        <taxon>Candidatus Moduliflexales</taxon>
        <taxon>Candidatus Moduliflexaceae</taxon>
    </lineage>
</organism>
<dbReference type="EMBL" id="DF820456">
    <property type="protein sequence ID" value="GAK51123.1"/>
    <property type="molecule type" value="Genomic_DNA"/>
</dbReference>
<protein>
    <recommendedName>
        <fullName evidence="3">ABC transporter substrate binding protein</fullName>
    </recommendedName>
</protein>